<feature type="compositionally biased region" description="Basic residues" evidence="1">
    <location>
        <begin position="43"/>
        <end position="74"/>
    </location>
</feature>
<dbReference type="Proteomes" id="UP001209878">
    <property type="component" value="Unassembled WGS sequence"/>
</dbReference>
<dbReference type="AlphaFoldDB" id="A0AAD9IQM0"/>
<evidence type="ECO:0000313" key="3">
    <source>
        <dbReference type="EMBL" id="KAK2139141.1"/>
    </source>
</evidence>
<comment type="caution">
    <text evidence="3">The sequence shown here is derived from an EMBL/GenBank/DDBJ whole genome shotgun (WGS) entry which is preliminary data.</text>
</comment>
<proteinExistence type="predicted"/>
<evidence type="ECO:0000256" key="1">
    <source>
        <dbReference type="SAM" id="MobiDB-lite"/>
    </source>
</evidence>
<keyword evidence="2" id="KW-0732">Signal</keyword>
<name>A0AAD9IQM0_RIDPI</name>
<gene>
    <name evidence="3" type="ORF">NP493_6649g00016</name>
</gene>
<evidence type="ECO:0000256" key="2">
    <source>
        <dbReference type="SAM" id="SignalP"/>
    </source>
</evidence>
<feature type="region of interest" description="Disordered" evidence="1">
    <location>
        <begin position="26"/>
        <end position="74"/>
    </location>
</feature>
<accession>A0AAD9IQM0</accession>
<dbReference type="EMBL" id="JAODUO010006659">
    <property type="protein sequence ID" value="KAK2139141.1"/>
    <property type="molecule type" value="Genomic_DNA"/>
</dbReference>
<feature type="signal peptide" evidence="2">
    <location>
        <begin position="1"/>
        <end position="23"/>
    </location>
</feature>
<protein>
    <submittedName>
        <fullName evidence="3">Uncharacterized protein</fullName>
    </submittedName>
</protein>
<sequence>MNALKWTLALLVLCVALAPLIDASTEDEEESRSLEKRSDPTRRPPHSRHPIRHRHHPRRPIRRRPHPRRPTRPRNCLKRCSVRCRYGSCTCRVTKDWYSNRRRRCPVCCECKCDRRGFAMCHEQLGSPCRHRRH</sequence>
<feature type="chain" id="PRO_5042036369" evidence="2">
    <location>
        <begin position="24"/>
        <end position="134"/>
    </location>
</feature>
<keyword evidence="4" id="KW-1185">Reference proteome</keyword>
<reference evidence="3" key="1">
    <citation type="journal article" date="2023" name="Mol. Biol. Evol.">
        <title>Third-Generation Sequencing Reveals the Adaptive Role of the Epigenome in Three Deep-Sea Polychaetes.</title>
        <authorList>
            <person name="Perez M."/>
            <person name="Aroh O."/>
            <person name="Sun Y."/>
            <person name="Lan Y."/>
            <person name="Juniper S.K."/>
            <person name="Young C.R."/>
            <person name="Angers B."/>
            <person name="Qian P.Y."/>
        </authorList>
    </citation>
    <scope>NUCLEOTIDE SEQUENCE</scope>
    <source>
        <strain evidence="3">R07B-5</strain>
    </source>
</reference>
<feature type="compositionally biased region" description="Basic and acidic residues" evidence="1">
    <location>
        <begin position="31"/>
        <end position="42"/>
    </location>
</feature>
<evidence type="ECO:0000313" key="4">
    <source>
        <dbReference type="Proteomes" id="UP001209878"/>
    </source>
</evidence>
<organism evidence="3 4">
    <name type="scientific">Ridgeia piscesae</name>
    <name type="common">Tubeworm</name>
    <dbReference type="NCBI Taxonomy" id="27915"/>
    <lineage>
        <taxon>Eukaryota</taxon>
        <taxon>Metazoa</taxon>
        <taxon>Spiralia</taxon>
        <taxon>Lophotrochozoa</taxon>
        <taxon>Annelida</taxon>
        <taxon>Polychaeta</taxon>
        <taxon>Sedentaria</taxon>
        <taxon>Canalipalpata</taxon>
        <taxon>Sabellida</taxon>
        <taxon>Siboglinidae</taxon>
        <taxon>Ridgeia</taxon>
    </lineage>
</organism>